<feature type="region of interest" description="Disordered" evidence="1">
    <location>
        <begin position="1"/>
        <end position="24"/>
    </location>
</feature>
<dbReference type="Proteomes" id="UP000594638">
    <property type="component" value="Unassembled WGS sequence"/>
</dbReference>
<dbReference type="AlphaFoldDB" id="A0A8S0QN37"/>
<proteinExistence type="predicted"/>
<gene>
    <name evidence="2" type="ORF">OLEA9_A086359</name>
</gene>
<evidence type="ECO:0000313" key="3">
    <source>
        <dbReference type="Proteomes" id="UP000594638"/>
    </source>
</evidence>
<evidence type="ECO:0000313" key="2">
    <source>
        <dbReference type="EMBL" id="CAA2968421.1"/>
    </source>
</evidence>
<reference evidence="2 3" key="1">
    <citation type="submission" date="2019-12" db="EMBL/GenBank/DDBJ databases">
        <authorList>
            <person name="Alioto T."/>
            <person name="Alioto T."/>
            <person name="Gomez Garrido J."/>
        </authorList>
    </citation>
    <scope>NUCLEOTIDE SEQUENCE [LARGE SCALE GENOMIC DNA]</scope>
</reference>
<feature type="compositionally biased region" description="Basic and acidic residues" evidence="1">
    <location>
        <begin position="1"/>
        <end position="19"/>
    </location>
</feature>
<dbReference type="EMBL" id="CACTIH010001907">
    <property type="protein sequence ID" value="CAA2968421.1"/>
    <property type="molecule type" value="Genomic_DNA"/>
</dbReference>
<protein>
    <submittedName>
        <fullName evidence="2">Uncharacterized protein</fullName>
    </submittedName>
</protein>
<organism evidence="2 3">
    <name type="scientific">Olea europaea subsp. europaea</name>
    <dbReference type="NCBI Taxonomy" id="158383"/>
    <lineage>
        <taxon>Eukaryota</taxon>
        <taxon>Viridiplantae</taxon>
        <taxon>Streptophyta</taxon>
        <taxon>Embryophyta</taxon>
        <taxon>Tracheophyta</taxon>
        <taxon>Spermatophyta</taxon>
        <taxon>Magnoliopsida</taxon>
        <taxon>eudicotyledons</taxon>
        <taxon>Gunneridae</taxon>
        <taxon>Pentapetalae</taxon>
        <taxon>asterids</taxon>
        <taxon>lamiids</taxon>
        <taxon>Lamiales</taxon>
        <taxon>Oleaceae</taxon>
        <taxon>Oleeae</taxon>
        <taxon>Olea</taxon>
    </lineage>
</organism>
<comment type="caution">
    <text evidence="2">The sequence shown here is derived from an EMBL/GenBank/DDBJ whole genome shotgun (WGS) entry which is preliminary data.</text>
</comment>
<dbReference type="Gramene" id="OE9A086359T1">
    <property type="protein sequence ID" value="OE9A086359C1"/>
    <property type="gene ID" value="OE9A086359"/>
</dbReference>
<accession>A0A8S0QN37</accession>
<sequence length="123" mass="13968">MDMRRLQKANREFGRRETEAEAEAEASKLKAKASFASEVIEASKKIALIALEATNKDKAELKAKVDELIVEAVACTNKESHMMKSSRGLPSYTLARLGYNKGRVHPRRALHFYQWRQTTCRAE</sequence>
<keyword evidence="3" id="KW-1185">Reference proteome</keyword>
<name>A0A8S0QN37_OLEEU</name>
<evidence type="ECO:0000256" key="1">
    <source>
        <dbReference type="SAM" id="MobiDB-lite"/>
    </source>
</evidence>